<comment type="caution">
    <text evidence="2">The sequence shown here is derived from an EMBL/GenBank/DDBJ whole genome shotgun (WGS) entry which is preliminary data.</text>
</comment>
<dbReference type="EMBL" id="JAMKFB020000562">
    <property type="protein sequence ID" value="KAL0148978.1"/>
    <property type="molecule type" value="Genomic_DNA"/>
</dbReference>
<protein>
    <submittedName>
        <fullName evidence="2">Uncharacterized protein</fullName>
    </submittedName>
</protein>
<reference evidence="2 3" key="1">
    <citation type="submission" date="2024-05" db="EMBL/GenBank/DDBJ databases">
        <title>Genome sequencing and assembly of Indian major carp, Cirrhinus mrigala (Hamilton, 1822).</title>
        <authorList>
            <person name="Mohindra V."/>
            <person name="Chowdhury L.M."/>
            <person name="Lal K."/>
            <person name="Jena J.K."/>
        </authorList>
    </citation>
    <scope>NUCLEOTIDE SEQUENCE [LARGE SCALE GENOMIC DNA]</scope>
    <source>
        <strain evidence="2">CM1030</strain>
        <tissue evidence="2">Blood</tissue>
    </source>
</reference>
<keyword evidence="3" id="KW-1185">Reference proteome</keyword>
<evidence type="ECO:0000313" key="3">
    <source>
        <dbReference type="Proteomes" id="UP001529510"/>
    </source>
</evidence>
<feature type="non-terminal residue" evidence="2">
    <location>
        <position position="1"/>
    </location>
</feature>
<feature type="non-terminal residue" evidence="2">
    <location>
        <position position="158"/>
    </location>
</feature>
<evidence type="ECO:0000256" key="1">
    <source>
        <dbReference type="SAM" id="MobiDB-lite"/>
    </source>
</evidence>
<proteinExistence type="predicted"/>
<organism evidence="2 3">
    <name type="scientific">Cirrhinus mrigala</name>
    <name type="common">Mrigala</name>
    <dbReference type="NCBI Taxonomy" id="683832"/>
    <lineage>
        <taxon>Eukaryota</taxon>
        <taxon>Metazoa</taxon>
        <taxon>Chordata</taxon>
        <taxon>Craniata</taxon>
        <taxon>Vertebrata</taxon>
        <taxon>Euteleostomi</taxon>
        <taxon>Actinopterygii</taxon>
        <taxon>Neopterygii</taxon>
        <taxon>Teleostei</taxon>
        <taxon>Ostariophysi</taxon>
        <taxon>Cypriniformes</taxon>
        <taxon>Cyprinidae</taxon>
        <taxon>Labeoninae</taxon>
        <taxon>Labeonini</taxon>
        <taxon>Cirrhinus</taxon>
    </lineage>
</organism>
<accession>A0ABD0MIP5</accession>
<name>A0ABD0MIP5_CIRMR</name>
<evidence type="ECO:0000313" key="2">
    <source>
        <dbReference type="EMBL" id="KAL0148978.1"/>
    </source>
</evidence>
<dbReference type="AlphaFoldDB" id="A0ABD0MIP5"/>
<sequence length="158" mass="16609">VGPLSVIQVALCAHAAEPRLPSVAAGALHPIPCHKRNSLFSSESPSTNRLKSSRIFSIDRGSLCSVGPPSIIQVALHAHAAEPRIPSVTVGAPHPIHRCKGDSPFCSESPSTTRFEPFLAFPASDRAPPSGAAEPRLPSIAVGALHPIRRRKGDSPSR</sequence>
<dbReference type="Proteomes" id="UP001529510">
    <property type="component" value="Unassembled WGS sequence"/>
</dbReference>
<gene>
    <name evidence="2" type="ORF">M9458_055782</name>
</gene>
<feature type="region of interest" description="Disordered" evidence="1">
    <location>
        <begin position="121"/>
        <end position="158"/>
    </location>
</feature>